<dbReference type="Gene3D" id="1.10.10.10">
    <property type="entry name" value="Winged helix-like DNA-binding domain superfamily/Winged helix DNA-binding domain"/>
    <property type="match status" value="1"/>
</dbReference>
<dbReference type="RefSeq" id="XP_005711732.1">
    <property type="nucleotide sequence ID" value="XM_005711675.1"/>
</dbReference>
<accession>R7Q094</accession>
<dbReference type="InterPro" id="IPR036388">
    <property type="entry name" value="WH-like_DNA-bd_sf"/>
</dbReference>
<dbReference type="Gene3D" id="2.130.10.10">
    <property type="entry name" value="YVTN repeat-like/Quinoprotein amine dehydrogenase"/>
    <property type="match status" value="2"/>
</dbReference>
<proteinExistence type="predicted"/>
<dbReference type="PANTHER" id="PTHR44019">
    <property type="entry name" value="WD REPEAT-CONTAINING PROTEIN 55"/>
    <property type="match status" value="1"/>
</dbReference>
<dbReference type="OrthoDB" id="598235at2759"/>
<dbReference type="Gene3D" id="3.40.50.300">
    <property type="entry name" value="P-loop containing nucleotide triphosphate hydrolases"/>
    <property type="match status" value="1"/>
</dbReference>
<dbReference type="PROSITE" id="PS50082">
    <property type="entry name" value="WD_REPEATS_2"/>
    <property type="match status" value="1"/>
</dbReference>
<dbReference type="GeneID" id="17319450"/>
<dbReference type="SUPFAM" id="SSF50978">
    <property type="entry name" value="WD40 repeat-like"/>
    <property type="match status" value="1"/>
</dbReference>
<dbReference type="SMART" id="SM00320">
    <property type="entry name" value="WD40"/>
    <property type="match status" value="5"/>
</dbReference>
<sequence length="1197" mass="133458">MSGIVAIQPTAPSPPRAPDMQIEPASPDSEETAETRVRQFLESTSPAFNAIALIGPGGVGKSTTLRSIARDPVIKRNFHGAMTFIELGGQQAYPAFIMELVRFVQNHTNLAWANAFVASALDETSQRKAILCLAEVLNKSSQPMLLILDDVSPRDGSMYRFIQGLVVSVRNCDTKFKLLISTSGHHIMDAPEIELHPHPPTGSLAKRIFCKHAGAAGPHNFQAMSHENLQAATAILEKCAGLPLTLCIAGRAFQSLQTCSLSQDTLWVEYWDAMSRSVAPSNLSHGHAAVYEVVMSSIATLKPIWPNHLMIVPEELFCSFCVFKRGTEIPLHILSAVWGVTIDQAQLVVDLLCFRNLIYRLDSNNDEPSASYKMHDMIHACAVHNAENTRSVSSWHQKLLSTSRQRFSSRGAPAKDDDAQFWVDDNVMSDTYMLNNIVYHLTLAQEITTAIEVLLDYQRIETLNFDKTHTPFHQLLNDASTISAFIKRRDKRFRISSGECSLAAVENDVEYLIEVLKMIMPACASNRNECVYQLHGRLCTPNGETGLFDWCLHSVEKYAQRPWCRPMEGMLDSPDQSLKRILNTVTPIEAMASSPRKDEVLVAHAETSSSEANIEVLDSYSGRRKSRSHLYGDSDLDIRWPFERKSSDWTARDWVISFLTHADEVIVLSAKGMAVVWRGQNRVRECMPFVGCHRAKCMAIVGKNMIAFGSDQGKIMVLDLTTWEIVTSVFHVGLPDKDDAFDEVQGKPSPVMAICAGRDEDTFFSLCSEGYVRKWETKTGKSHGFATSIDGRVDRMAVSGDGSLVAFAMANGKLQICNAATGMVKKTLVGHRGAVSAILFSHNNRVLYSGGVDKSVQYWNVSSGTRIGKPFRLHESSIRGLAISEDGSELFSASKNQLCVSNGVPHQFGNLEKGMESGLCAKVNAYCLSWDKETLVTVEPDRIRFRNLCDPITRYEAMQMVWAPGLEDIPSLYINIQDNADVVEHVSVSTDSRIIAYTVRHRNFFDDDLSKTDIYIAHRIGRSGWTRAKRVPGISETDFPNFVNASIEKLEFLIDNTIDVIFRPQLGQFTMQMTLLQTAGVSGNEWNWQPEACERVHMDDWGTPLGLSLKNGESIYYGARVMGRLDKKAMPHRYIQNGVANNAVLFDEKMKRLWILNQESRLQYVDLVTPGAGRELVSPVPLPKIQVSDIEMLLLDN</sequence>
<evidence type="ECO:0000256" key="2">
    <source>
        <dbReference type="ARBA" id="ARBA00022737"/>
    </source>
</evidence>
<reference evidence="7" key="1">
    <citation type="journal article" date="2013" name="Proc. Natl. Acad. Sci. U.S.A.">
        <title>Genome structure and metabolic features in the red seaweed Chondrus crispus shed light on evolution of the Archaeplastida.</title>
        <authorList>
            <person name="Collen J."/>
            <person name="Porcel B."/>
            <person name="Carre W."/>
            <person name="Ball S.G."/>
            <person name="Chaparro C."/>
            <person name="Tonon T."/>
            <person name="Barbeyron T."/>
            <person name="Michel G."/>
            <person name="Noel B."/>
            <person name="Valentin K."/>
            <person name="Elias M."/>
            <person name="Artiguenave F."/>
            <person name="Arun A."/>
            <person name="Aury J.M."/>
            <person name="Barbosa-Neto J.F."/>
            <person name="Bothwell J.H."/>
            <person name="Bouget F.Y."/>
            <person name="Brillet L."/>
            <person name="Cabello-Hurtado F."/>
            <person name="Capella-Gutierrez S."/>
            <person name="Charrier B."/>
            <person name="Cladiere L."/>
            <person name="Cock J.M."/>
            <person name="Coelho S.M."/>
            <person name="Colleoni C."/>
            <person name="Czjzek M."/>
            <person name="Da Silva C."/>
            <person name="Delage L."/>
            <person name="Denoeud F."/>
            <person name="Deschamps P."/>
            <person name="Dittami S.M."/>
            <person name="Gabaldon T."/>
            <person name="Gachon C.M."/>
            <person name="Groisillier A."/>
            <person name="Herve C."/>
            <person name="Jabbari K."/>
            <person name="Katinka M."/>
            <person name="Kloareg B."/>
            <person name="Kowalczyk N."/>
            <person name="Labadie K."/>
            <person name="Leblanc C."/>
            <person name="Lopez P.J."/>
            <person name="McLachlan D.H."/>
            <person name="Meslet-Cladiere L."/>
            <person name="Moustafa A."/>
            <person name="Nehr Z."/>
            <person name="Nyvall Collen P."/>
            <person name="Panaud O."/>
            <person name="Partensky F."/>
            <person name="Poulain J."/>
            <person name="Rensing S.A."/>
            <person name="Rousvoal S."/>
            <person name="Samson G."/>
            <person name="Symeonidi A."/>
            <person name="Weissenbach J."/>
            <person name="Zambounis A."/>
            <person name="Wincker P."/>
            <person name="Boyen C."/>
        </authorList>
    </citation>
    <scope>NUCLEOTIDE SEQUENCE [LARGE SCALE GENOMIC DNA]</scope>
    <source>
        <strain evidence="7">cv. Stackhouse</strain>
    </source>
</reference>
<dbReference type="GO" id="GO:0060271">
    <property type="term" value="P:cilium assembly"/>
    <property type="evidence" value="ECO:0007669"/>
    <property type="project" value="TreeGrafter"/>
</dbReference>
<dbReference type="InterPro" id="IPR036322">
    <property type="entry name" value="WD40_repeat_dom_sf"/>
</dbReference>
<feature type="domain" description="NB-ARC" evidence="5">
    <location>
        <begin position="35"/>
        <end position="152"/>
    </location>
</feature>
<keyword evidence="2" id="KW-0677">Repeat</keyword>
<dbReference type="InterPro" id="IPR027417">
    <property type="entry name" value="P-loop_NTPase"/>
</dbReference>
<feature type="region of interest" description="Disordered" evidence="4">
    <location>
        <begin position="1"/>
        <end position="32"/>
    </location>
</feature>
<keyword evidence="7" id="KW-1185">Reference proteome</keyword>
<dbReference type="GO" id="GO:0005829">
    <property type="term" value="C:cytosol"/>
    <property type="evidence" value="ECO:0007669"/>
    <property type="project" value="UniProtKB-ARBA"/>
</dbReference>
<dbReference type="PANTHER" id="PTHR44019:SF8">
    <property type="entry name" value="POC1 CENTRIOLAR PROTEIN HOMOLOG"/>
    <property type="match status" value="1"/>
</dbReference>
<dbReference type="Pfam" id="PF00931">
    <property type="entry name" value="NB-ARC"/>
    <property type="match status" value="1"/>
</dbReference>
<name>R7Q094_CHOCR</name>
<dbReference type="PhylomeDB" id="R7Q094"/>
<dbReference type="SUPFAM" id="SSF52540">
    <property type="entry name" value="P-loop containing nucleoside triphosphate hydrolases"/>
    <property type="match status" value="1"/>
</dbReference>
<dbReference type="STRING" id="2769.R7Q094"/>
<dbReference type="Proteomes" id="UP000012073">
    <property type="component" value="Unassembled WGS sequence"/>
</dbReference>
<dbReference type="InterPro" id="IPR050505">
    <property type="entry name" value="WDR55/POC1"/>
</dbReference>
<dbReference type="InterPro" id="IPR015943">
    <property type="entry name" value="WD40/YVTN_repeat-like_dom_sf"/>
</dbReference>
<dbReference type="GO" id="GO:0036064">
    <property type="term" value="C:ciliary basal body"/>
    <property type="evidence" value="ECO:0007669"/>
    <property type="project" value="TreeGrafter"/>
</dbReference>
<evidence type="ECO:0000256" key="4">
    <source>
        <dbReference type="SAM" id="MobiDB-lite"/>
    </source>
</evidence>
<dbReference type="InterPro" id="IPR002182">
    <property type="entry name" value="NB-ARC"/>
</dbReference>
<dbReference type="Pfam" id="PF00400">
    <property type="entry name" value="WD40"/>
    <property type="match status" value="1"/>
</dbReference>
<dbReference type="Gramene" id="CDF32067">
    <property type="protein sequence ID" value="CDF32067"/>
    <property type="gene ID" value="CHC_T00008975001"/>
</dbReference>
<dbReference type="KEGG" id="ccp:CHC_T00008975001"/>
<keyword evidence="1 3" id="KW-0853">WD repeat</keyword>
<dbReference type="GO" id="GO:0043531">
    <property type="term" value="F:ADP binding"/>
    <property type="evidence" value="ECO:0007669"/>
    <property type="project" value="InterPro"/>
</dbReference>
<evidence type="ECO:0000256" key="3">
    <source>
        <dbReference type="PROSITE-ProRule" id="PRU00221"/>
    </source>
</evidence>
<organism evidence="6 7">
    <name type="scientific">Chondrus crispus</name>
    <name type="common">Carrageen Irish moss</name>
    <name type="synonym">Polymorpha crispa</name>
    <dbReference type="NCBI Taxonomy" id="2769"/>
    <lineage>
        <taxon>Eukaryota</taxon>
        <taxon>Rhodophyta</taxon>
        <taxon>Florideophyceae</taxon>
        <taxon>Rhodymeniophycidae</taxon>
        <taxon>Gigartinales</taxon>
        <taxon>Gigartinaceae</taxon>
        <taxon>Chondrus</taxon>
    </lineage>
</organism>
<evidence type="ECO:0000313" key="7">
    <source>
        <dbReference type="Proteomes" id="UP000012073"/>
    </source>
</evidence>
<dbReference type="InterPro" id="IPR001680">
    <property type="entry name" value="WD40_rpt"/>
</dbReference>
<gene>
    <name evidence="6" type="ORF">CHC_T00008975001</name>
</gene>
<dbReference type="AlphaFoldDB" id="R7Q094"/>
<evidence type="ECO:0000259" key="5">
    <source>
        <dbReference type="Pfam" id="PF00931"/>
    </source>
</evidence>
<dbReference type="EMBL" id="HG001459">
    <property type="protein sequence ID" value="CDF32067.1"/>
    <property type="molecule type" value="Genomic_DNA"/>
</dbReference>
<feature type="repeat" description="WD" evidence="3">
    <location>
        <begin position="828"/>
        <end position="869"/>
    </location>
</feature>
<dbReference type="GO" id="GO:0005814">
    <property type="term" value="C:centriole"/>
    <property type="evidence" value="ECO:0007669"/>
    <property type="project" value="TreeGrafter"/>
</dbReference>
<evidence type="ECO:0000313" key="6">
    <source>
        <dbReference type="EMBL" id="CDF32067.1"/>
    </source>
</evidence>
<dbReference type="PROSITE" id="PS50294">
    <property type="entry name" value="WD_REPEATS_REGION"/>
    <property type="match status" value="1"/>
</dbReference>
<dbReference type="PRINTS" id="PR00364">
    <property type="entry name" value="DISEASERSIST"/>
</dbReference>
<protein>
    <submittedName>
        <fullName evidence="6">WD40-repeat containing protein</fullName>
    </submittedName>
</protein>
<evidence type="ECO:0000256" key="1">
    <source>
        <dbReference type="ARBA" id="ARBA00022574"/>
    </source>
</evidence>